<protein>
    <submittedName>
        <fullName evidence="1">Odorant binding protein</fullName>
    </submittedName>
</protein>
<accession>A0A4D6Q606</accession>
<dbReference type="EMBL" id="MH900328">
    <property type="protein sequence ID" value="QCF41959.1"/>
    <property type="molecule type" value="mRNA"/>
</dbReference>
<gene>
    <name evidence="1" type="primary">OBP44</name>
</gene>
<dbReference type="AlphaFoldDB" id="A0A4D6Q606"/>
<reference evidence="1" key="1">
    <citation type="submission" date="2018-09" db="EMBL/GenBank/DDBJ databases">
        <authorList>
            <person name="Song Y.Q."/>
        </authorList>
    </citation>
    <scope>NUCLEOTIDE SEQUENCE</scope>
    <source>
        <tissue evidence="1">Antenna or genitals</tissue>
    </source>
</reference>
<proteinExistence type="evidence at transcript level"/>
<name>A0A4D6Q606_ATHDI</name>
<organism evidence="1">
    <name type="scientific">Athetis dissimilis</name>
    <name type="common">Moth</name>
    <name type="synonym">Proxenus dissimilis</name>
    <dbReference type="NCBI Taxonomy" id="1737331"/>
    <lineage>
        <taxon>Eukaryota</taxon>
        <taxon>Metazoa</taxon>
        <taxon>Ecdysozoa</taxon>
        <taxon>Arthropoda</taxon>
        <taxon>Hexapoda</taxon>
        <taxon>Insecta</taxon>
        <taxon>Pterygota</taxon>
        <taxon>Neoptera</taxon>
        <taxon>Endopterygota</taxon>
        <taxon>Lepidoptera</taxon>
        <taxon>Glossata</taxon>
        <taxon>Ditrysia</taxon>
        <taxon>Noctuoidea</taxon>
        <taxon>Noctuidae</taxon>
        <taxon>Noctuinae</taxon>
        <taxon>Athetis</taxon>
    </lineage>
</organism>
<sequence>MRTGFMNDKGQYVLYPGLTYVRQFTNYEAYTNLEAIAKRCESVKEETVSDGVAGCQMGSLIAACFLREFLSQGIRF</sequence>
<evidence type="ECO:0000313" key="1">
    <source>
        <dbReference type="EMBL" id="QCF41959.1"/>
    </source>
</evidence>